<proteinExistence type="predicted"/>
<name>A0A4Z2GJ86_9TELE</name>
<reference evidence="1 2" key="1">
    <citation type="submission" date="2019-03" db="EMBL/GenBank/DDBJ databases">
        <title>First draft genome of Liparis tanakae, snailfish: a comprehensive survey of snailfish specific genes.</title>
        <authorList>
            <person name="Kim W."/>
            <person name="Song I."/>
            <person name="Jeong J.-H."/>
            <person name="Kim D."/>
            <person name="Kim S."/>
            <person name="Ryu S."/>
            <person name="Song J.Y."/>
            <person name="Lee S.K."/>
        </authorList>
    </citation>
    <scope>NUCLEOTIDE SEQUENCE [LARGE SCALE GENOMIC DNA]</scope>
    <source>
        <tissue evidence="1">Muscle</tissue>
    </source>
</reference>
<sequence>MGTGSGGEHQASFYRRRLFDLGPCQCLSHMLERCDQSNESVKFIYMGASEEEDLGASALMKGKKERPLDCTS</sequence>
<protein>
    <submittedName>
        <fullName evidence="1">Uncharacterized protein</fullName>
    </submittedName>
</protein>
<dbReference type="Proteomes" id="UP000314294">
    <property type="component" value="Unassembled WGS sequence"/>
</dbReference>
<dbReference type="EMBL" id="SRLO01000521">
    <property type="protein sequence ID" value="TNN53261.1"/>
    <property type="molecule type" value="Genomic_DNA"/>
</dbReference>
<dbReference type="AlphaFoldDB" id="A0A4Z2GJ86"/>
<evidence type="ECO:0000313" key="1">
    <source>
        <dbReference type="EMBL" id="TNN53261.1"/>
    </source>
</evidence>
<accession>A0A4Z2GJ86</accession>
<organism evidence="1 2">
    <name type="scientific">Liparis tanakae</name>
    <name type="common">Tanaka's snailfish</name>
    <dbReference type="NCBI Taxonomy" id="230148"/>
    <lineage>
        <taxon>Eukaryota</taxon>
        <taxon>Metazoa</taxon>
        <taxon>Chordata</taxon>
        <taxon>Craniata</taxon>
        <taxon>Vertebrata</taxon>
        <taxon>Euteleostomi</taxon>
        <taxon>Actinopterygii</taxon>
        <taxon>Neopterygii</taxon>
        <taxon>Teleostei</taxon>
        <taxon>Neoteleostei</taxon>
        <taxon>Acanthomorphata</taxon>
        <taxon>Eupercaria</taxon>
        <taxon>Perciformes</taxon>
        <taxon>Cottioidei</taxon>
        <taxon>Cottales</taxon>
        <taxon>Liparidae</taxon>
        <taxon>Liparis</taxon>
    </lineage>
</organism>
<evidence type="ECO:0000313" key="2">
    <source>
        <dbReference type="Proteomes" id="UP000314294"/>
    </source>
</evidence>
<keyword evidence="2" id="KW-1185">Reference proteome</keyword>
<comment type="caution">
    <text evidence="1">The sequence shown here is derived from an EMBL/GenBank/DDBJ whole genome shotgun (WGS) entry which is preliminary data.</text>
</comment>
<gene>
    <name evidence="1" type="ORF">EYF80_036552</name>
</gene>